<evidence type="ECO:0000313" key="1">
    <source>
        <dbReference type="EMBL" id="SEB69895.1"/>
    </source>
</evidence>
<dbReference type="Proteomes" id="UP000183561">
    <property type="component" value="Unassembled WGS sequence"/>
</dbReference>
<name>A0A1H4LI15_9NOCA</name>
<dbReference type="RefSeq" id="WP_016881813.1">
    <property type="nucleotide sequence ID" value="NZ_FNSV01000005.1"/>
</dbReference>
<dbReference type="OrthoDB" id="9808866at2"/>
<gene>
    <name evidence="1" type="ORF">SAMN04490239_1279</name>
</gene>
<reference evidence="2" key="1">
    <citation type="submission" date="2016-10" db="EMBL/GenBank/DDBJ databases">
        <authorList>
            <person name="Varghese N."/>
            <person name="Submissions S."/>
        </authorList>
    </citation>
    <scope>NUCLEOTIDE SEQUENCE [LARGE SCALE GENOMIC DNA]</scope>
    <source>
        <strain evidence="2">DSM 44498</strain>
    </source>
</reference>
<keyword evidence="2" id="KW-1185">Reference proteome</keyword>
<protein>
    <submittedName>
        <fullName evidence="1">Uncharacterized protein</fullName>
    </submittedName>
</protein>
<organism evidence="1 2">
    <name type="scientific">Rhodococcus koreensis</name>
    <dbReference type="NCBI Taxonomy" id="99653"/>
    <lineage>
        <taxon>Bacteria</taxon>
        <taxon>Bacillati</taxon>
        <taxon>Actinomycetota</taxon>
        <taxon>Actinomycetes</taxon>
        <taxon>Mycobacteriales</taxon>
        <taxon>Nocardiaceae</taxon>
        <taxon>Rhodococcus</taxon>
    </lineage>
</organism>
<proteinExistence type="predicted"/>
<evidence type="ECO:0000313" key="2">
    <source>
        <dbReference type="Proteomes" id="UP000183561"/>
    </source>
</evidence>
<accession>A0A1H4LI15</accession>
<dbReference type="EMBL" id="FNSV01000005">
    <property type="protein sequence ID" value="SEB69895.1"/>
    <property type="molecule type" value="Genomic_DNA"/>
</dbReference>
<dbReference type="AlphaFoldDB" id="A0A1H4LI15"/>
<sequence length="92" mass="10383">MTTSPHITTDHDEIRRWIQAHHGAPARDGSGALRIDFLGVATELKHLQWNEWFTAFDERGLALCYPEPHVRGGTSAWFEFVPRARTAAGSVR</sequence>